<feature type="compositionally biased region" description="Polar residues" evidence="6">
    <location>
        <begin position="451"/>
        <end position="460"/>
    </location>
</feature>
<feature type="compositionally biased region" description="Pro residues" evidence="6">
    <location>
        <begin position="34"/>
        <end position="43"/>
    </location>
</feature>
<feature type="compositionally biased region" description="Polar residues" evidence="6">
    <location>
        <begin position="472"/>
        <end position="481"/>
    </location>
</feature>
<dbReference type="GO" id="GO:0030003">
    <property type="term" value="P:intracellular monoatomic cation homeostasis"/>
    <property type="evidence" value="ECO:0007669"/>
    <property type="project" value="UniProtKB-ARBA"/>
</dbReference>
<dbReference type="AlphaFoldDB" id="K1VM01"/>
<reference evidence="9 10" key="1">
    <citation type="journal article" date="2012" name="Eukaryot. Cell">
        <title>Genome sequence of the Trichosporon asahii environmental strain CBS 8904.</title>
        <authorList>
            <person name="Yang R.Y."/>
            <person name="Li H.T."/>
            <person name="Zhu H."/>
            <person name="Zhou G.P."/>
            <person name="Wang M."/>
            <person name="Wang L."/>
        </authorList>
    </citation>
    <scope>NUCLEOTIDE SEQUENCE [LARGE SCALE GENOMIC DNA]</scope>
    <source>
        <strain evidence="9 10">CBS 8904</strain>
    </source>
</reference>
<sequence length="481" mass="52444">MSSPKSVLGGGFNPYGSNPGLGYTKPRSGTSSPALPPGSPVTLPPHLIRQRSRSPGRVTMSGLEPLTANDPGSFARHRLRRGLSCTDVHLLDIISPEERSVTDFMGVPLTESQINRQPRKNLDVIHGHYQEVDELLNGDLIRVIADSFRSNKRTYTVMSDLNEHPSHSRWAFINGGESGEEAGEDTPLIYTREEQRQRIASLALNGTSWAIGIPTDRHKYPAGKRRFEPLGVLIFSVVMIASFVQVFIEALQRTINVIRTGHGEPADLSNIGIATMLATIGVKSVLWAWCSRIPSSGVQALAQDAENDVWLNVVSLSFPKIGSPYLDPIGGIVSDPNVHLPDGSVSGRTASPDQYARILYLVTRFNPVLEISDVECYHIGDDLTIEVDVILPHDTSLHFAHDVGETIQCMLENLDGVLRAYVHCDYSSKNPAQHTARKKVAYPVPPRSPTGYESTLSGSATPKAPTPLSAPRITTQSPTSQ</sequence>
<dbReference type="Gene3D" id="1.20.1510.10">
    <property type="entry name" value="Cation efflux protein transmembrane domain"/>
    <property type="match status" value="1"/>
</dbReference>
<dbReference type="Proteomes" id="UP000006757">
    <property type="component" value="Unassembled WGS sequence"/>
</dbReference>
<keyword evidence="2" id="KW-0813">Transport</keyword>
<evidence type="ECO:0000256" key="2">
    <source>
        <dbReference type="ARBA" id="ARBA00022448"/>
    </source>
</evidence>
<protein>
    <submittedName>
        <fullName evidence="9">Cation diffusion facilitator</fullName>
    </submittedName>
</protein>
<dbReference type="InterPro" id="IPR058533">
    <property type="entry name" value="Cation_efflux_TM"/>
</dbReference>
<evidence type="ECO:0000313" key="9">
    <source>
        <dbReference type="EMBL" id="EKD01761.1"/>
    </source>
</evidence>
<dbReference type="GO" id="GO:0008324">
    <property type="term" value="F:monoatomic cation transmembrane transporter activity"/>
    <property type="evidence" value="ECO:0007669"/>
    <property type="project" value="InterPro"/>
</dbReference>
<keyword evidence="5" id="KW-0472">Membrane</keyword>
<comment type="subcellular location">
    <subcellularLocation>
        <location evidence="1">Membrane</location>
        <topology evidence="1">Multi-pass membrane protein</topology>
    </subcellularLocation>
</comment>
<dbReference type="Pfam" id="PF01545">
    <property type="entry name" value="Cation_efflux"/>
    <property type="match status" value="1"/>
</dbReference>
<evidence type="ECO:0000256" key="4">
    <source>
        <dbReference type="ARBA" id="ARBA00022989"/>
    </source>
</evidence>
<keyword evidence="3" id="KW-0812">Transmembrane</keyword>
<dbReference type="STRING" id="1220162.K1VM01"/>
<accession>K1VM01</accession>
<dbReference type="EMBL" id="AMBO01000311">
    <property type="protein sequence ID" value="EKD01761.1"/>
    <property type="molecule type" value="Genomic_DNA"/>
</dbReference>
<evidence type="ECO:0000256" key="1">
    <source>
        <dbReference type="ARBA" id="ARBA00004141"/>
    </source>
</evidence>
<evidence type="ECO:0000259" key="7">
    <source>
        <dbReference type="Pfam" id="PF01545"/>
    </source>
</evidence>
<evidence type="ECO:0000256" key="5">
    <source>
        <dbReference type="ARBA" id="ARBA00023136"/>
    </source>
</evidence>
<keyword evidence="4" id="KW-1133">Transmembrane helix</keyword>
<dbReference type="FunFam" id="3.30.70.1350:FF:000011">
    <property type="entry name" value="Unplaced genomic scaffold supercont1.174, whole genome shotgun sequence"/>
    <property type="match status" value="1"/>
</dbReference>
<dbReference type="OMA" id="VECYHIG"/>
<dbReference type="Gene3D" id="3.30.70.1350">
    <property type="entry name" value="Cation efflux protein, cytoplasmic domain"/>
    <property type="match status" value="1"/>
</dbReference>
<dbReference type="GO" id="GO:0098771">
    <property type="term" value="P:inorganic ion homeostasis"/>
    <property type="evidence" value="ECO:0007669"/>
    <property type="project" value="UniProtKB-ARBA"/>
</dbReference>
<dbReference type="HOGENOM" id="CLU_013430_10_0_1"/>
<dbReference type="InterPro" id="IPR050291">
    <property type="entry name" value="CDF_Transporter"/>
</dbReference>
<feature type="domain" description="Cation efflux protein transmembrane" evidence="7">
    <location>
        <begin position="215"/>
        <end position="316"/>
    </location>
</feature>
<dbReference type="InterPro" id="IPR027469">
    <property type="entry name" value="Cation_efflux_TMD_sf"/>
</dbReference>
<feature type="domain" description="Cation efflux protein cytoplasmic" evidence="8">
    <location>
        <begin position="351"/>
        <end position="425"/>
    </location>
</feature>
<gene>
    <name evidence="9" type="ORF">A1Q2_03998</name>
</gene>
<organism evidence="9 10">
    <name type="scientific">Trichosporon asahii var. asahii (strain CBS 8904)</name>
    <name type="common">Yeast</name>
    <dbReference type="NCBI Taxonomy" id="1220162"/>
    <lineage>
        <taxon>Eukaryota</taxon>
        <taxon>Fungi</taxon>
        <taxon>Dikarya</taxon>
        <taxon>Basidiomycota</taxon>
        <taxon>Agaricomycotina</taxon>
        <taxon>Tremellomycetes</taxon>
        <taxon>Trichosporonales</taxon>
        <taxon>Trichosporonaceae</taxon>
        <taxon>Trichosporon</taxon>
    </lineage>
</organism>
<dbReference type="InterPro" id="IPR036837">
    <property type="entry name" value="Cation_efflux_CTD_sf"/>
</dbReference>
<feature type="region of interest" description="Disordered" evidence="6">
    <location>
        <begin position="1"/>
        <end position="72"/>
    </location>
</feature>
<dbReference type="InParanoid" id="K1VM01"/>
<name>K1VM01_TRIAC</name>
<dbReference type="eggNOG" id="KOG1485">
    <property type="taxonomic scope" value="Eukaryota"/>
</dbReference>
<evidence type="ECO:0000313" key="10">
    <source>
        <dbReference type="Proteomes" id="UP000006757"/>
    </source>
</evidence>
<dbReference type="Pfam" id="PF16916">
    <property type="entry name" value="ZT_dimer"/>
    <property type="match status" value="1"/>
</dbReference>
<evidence type="ECO:0000256" key="3">
    <source>
        <dbReference type="ARBA" id="ARBA00022692"/>
    </source>
</evidence>
<dbReference type="GO" id="GO:0016020">
    <property type="term" value="C:membrane"/>
    <property type="evidence" value="ECO:0007669"/>
    <property type="project" value="UniProtKB-SubCell"/>
</dbReference>
<feature type="region of interest" description="Disordered" evidence="6">
    <location>
        <begin position="435"/>
        <end position="481"/>
    </location>
</feature>
<dbReference type="PANTHER" id="PTHR43840">
    <property type="entry name" value="MITOCHONDRIAL METAL TRANSPORTER 1-RELATED"/>
    <property type="match status" value="1"/>
</dbReference>
<evidence type="ECO:0000259" key="8">
    <source>
        <dbReference type="Pfam" id="PF16916"/>
    </source>
</evidence>
<comment type="caution">
    <text evidence="9">The sequence shown here is derived from an EMBL/GenBank/DDBJ whole genome shotgun (WGS) entry which is preliminary data.</text>
</comment>
<proteinExistence type="predicted"/>
<dbReference type="PANTHER" id="PTHR43840:SF4">
    <property type="entry name" value="CDF DIVALENT METAL CATION TRANSPORTER (EUROFUNG)"/>
    <property type="match status" value="1"/>
</dbReference>
<dbReference type="OrthoDB" id="78296at2759"/>
<evidence type="ECO:0000256" key="6">
    <source>
        <dbReference type="SAM" id="MobiDB-lite"/>
    </source>
</evidence>
<dbReference type="InterPro" id="IPR027470">
    <property type="entry name" value="Cation_efflux_CTD"/>
</dbReference>
<dbReference type="SUPFAM" id="SSF160240">
    <property type="entry name" value="Cation efflux protein cytoplasmic domain-like"/>
    <property type="match status" value="1"/>
</dbReference>
<dbReference type="SUPFAM" id="SSF161111">
    <property type="entry name" value="Cation efflux protein transmembrane domain-like"/>
    <property type="match status" value="1"/>
</dbReference>
<keyword evidence="10" id="KW-1185">Reference proteome</keyword>